<organism evidence="10 11">
    <name type="scientific">Kushneria aurantia</name>
    <dbReference type="NCBI Taxonomy" id="504092"/>
    <lineage>
        <taxon>Bacteria</taxon>
        <taxon>Pseudomonadati</taxon>
        <taxon>Pseudomonadota</taxon>
        <taxon>Gammaproteobacteria</taxon>
        <taxon>Oceanospirillales</taxon>
        <taxon>Halomonadaceae</taxon>
        <taxon>Kushneria</taxon>
    </lineage>
</organism>
<feature type="transmembrane region" description="Helical" evidence="9">
    <location>
        <begin position="293"/>
        <end position="312"/>
    </location>
</feature>
<evidence type="ECO:0000313" key="11">
    <source>
        <dbReference type="Proteomes" id="UP001589814"/>
    </source>
</evidence>
<dbReference type="RefSeq" id="WP_033195360.1">
    <property type="nucleotide sequence ID" value="NZ_JBHLVX010000043.1"/>
</dbReference>
<sequence>MLVTTLTALFLDRLWGEPRRFHPLVWLGRWADRVEAVLYAEQAGKHQAIARGAFAWLGVTLPPVALAFMLDNRLSGLWHTLFAALMVYLAIGWRSLKEHAERVMAPLVQQDIAEARRQLSMMVSRDVDTLEEPQIALATCESVLENGSDAIFAALFWFAVAGVPGVVLYRTANTLDAMWGYRNARYRYFGRVAARLDDLLNWLPARLTALSYALAGWHRKASRSRLRQALRCWREQGGGWKSPNAGPVMAAGAGALGVRLGGPSRYHGTLQPRPVLGAGATPDANAIRRACRLLDRALLIWVVWLALITLLLS</sequence>
<comment type="caution">
    <text evidence="10">The sequence shown here is derived from an EMBL/GenBank/DDBJ whole genome shotgun (WGS) entry which is preliminary data.</text>
</comment>
<feature type="transmembrane region" description="Helical" evidence="9">
    <location>
        <begin position="150"/>
        <end position="169"/>
    </location>
</feature>
<evidence type="ECO:0000256" key="2">
    <source>
        <dbReference type="ARBA" id="ARBA00004953"/>
    </source>
</evidence>
<comment type="function">
    <text evidence="9">Converts cobyric acid to cobinamide by the addition of aminopropanol on the F carboxylic group.</text>
</comment>
<dbReference type="Proteomes" id="UP001589814">
    <property type="component" value="Unassembled WGS sequence"/>
</dbReference>
<evidence type="ECO:0000313" key="10">
    <source>
        <dbReference type="EMBL" id="MFC0268528.1"/>
    </source>
</evidence>
<comment type="caution">
    <text evidence="9">Lacks conserved residue(s) required for the propagation of feature annotation.</text>
</comment>
<dbReference type="PANTHER" id="PTHR34308:SF1">
    <property type="entry name" value="COBALAMIN BIOSYNTHESIS PROTEIN CBIB"/>
    <property type="match status" value="1"/>
</dbReference>
<proteinExistence type="inferred from homology"/>
<evidence type="ECO:0000256" key="7">
    <source>
        <dbReference type="ARBA" id="ARBA00022989"/>
    </source>
</evidence>
<keyword evidence="5 9" id="KW-0169">Cobalamin biosynthesis</keyword>
<evidence type="ECO:0000256" key="3">
    <source>
        <dbReference type="ARBA" id="ARBA00006263"/>
    </source>
</evidence>
<evidence type="ECO:0000256" key="6">
    <source>
        <dbReference type="ARBA" id="ARBA00022692"/>
    </source>
</evidence>
<keyword evidence="11" id="KW-1185">Reference proteome</keyword>
<comment type="similarity">
    <text evidence="3 9">Belongs to the CobD/CbiB family.</text>
</comment>
<keyword evidence="7 9" id="KW-1133">Transmembrane helix</keyword>
<dbReference type="NCBIfam" id="TIGR00380">
    <property type="entry name" value="cobal_cbiB"/>
    <property type="match status" value="1"/>
</dbReference>
<dbReference type="HAMAP" id="MF_00024">
    <property type="entry name" value="CobD_CbiB"/>
    <property type="match status" value="1"/>
</dbReference>
<evidence type="ECO:0000256" key="1">
    <source>
        <dbReference type="ARBA" id="ARBA00004651"/>
    </source>
</evidence>
<protein>
    <recommendedName>
        <fullName evidence="9">Cobalamin biosynthesis protein CobD</fullName>
    </recommendedName>
</protein>
<feature type="transmembrane region" description="Helical" evidence="9">
    <location>
        <begin position="48"/>
        <end position="70"/>
    </location>
</feature>
<keyword evidence="8 9" id="KW-0472">Membrane</keyword>
<comment type="pathway">
    <text evidence="2 9">Cofactor biosynthesis; adenosylcobalamin biosynthesis.</text>
</comment>
<keyword evidence="4 9" id="KW-1003">Cell membrane</keyword>
<dbReference type="EMBL" id="JBHLVX010000043">
    <property type="protein sequence ID" value="MFC0268528.1"/>
    <property type="molecule type" value="Genomic_DNA"/>
</dbReference>
<keyword evidence="6 9" id="KW-0812">Transmembrane</keyword>
<dbReference type="InterPro" id="IPR004485">
    <property type="entry name" value="Cobalamin_biosynth_CobD/CbiB"/>
</dbReference>
<gene>
    <name evidence="10" type="primary">cbiB</name>
    <name evidence="9" type="synonym">cobD</name>
    <name evidence="10" type="ORF">ACFFHW_11150</name>
</gene>
<reference evidence="10 11" key="1">
    <citation type="submission" date="2024-09" db="EMBL/GenBank/DDBJ databases">
        <authorList>
            <person name="Sun Q."/>
            <person name="Mori K."/>
        </authorList>
    </citation>
    <scope>NUCLEOTIDE SEQUENCE [LARGE SCALE GENOMIC DNA]</scope>
    <source>
        <strain evidence="10 11">CCM 7415</strain>
    </source>
</reference>
<evidence type="ECO:0000256" key="8">
    <source>
        <dbReference type="ARBA" id="ARBA00023136"/>
    </source>
</evidence>
<comment type="subcellular location">
    <subcellularLocation>
        <location evidence="1 9">Cell membrane</location>
        <topology evidence="1 9">Multi-pass membrane protein</topology>
    </subcellularLocation>
</comment>
<evidence type="ECO:0000256" key="4">
    <source>
        <dbReference type="ARBA" id="ARBA00022475"/>
    </source>
</evidence>
<dbReference type="Pfam" id="PF03186">
    <property type="entry name" value="CobD_Cbib"/>
    <property type="match status" value="1"/>
</dbReference>
<evidence type="ECO:0000256" key="5">
    <source>
        <dbReference type="ARBA" id="ARBA00022573"/>
    </source>
</evidence>
<name>A0ABV6G4U9_9GAMM</name>
<evidence type="ECO:0000256" key="9">
    <source>
        <dbReference type="HAMAP-Rule" id="MF_00024"/>
    </source>
</evidence>
<accession>A0ABV6G4U9</accession>
<feature type="transmembrane region" description="Helical" evidence="9">
    <location>
        <begin position="77"/>
        <end position="96"/>
    </location>
</feature>
<dbReference type="PANTHER" id="PTHR34308">
    <property type="entry name" value="COBALAMIN BIOSYNTHESIS PROTEIN CBIB"/>
    <property type="match status" value="1"/>
</dbReference>